<evidence type="ECO:0000313" key="3">
    <source>
        <dbReference type="EMBL" id="MBF6226292.1"/>
    </source>
</evidence>
<feature type="compositionally biased region" description="Pro residues" evidence="1">
    <location>
        <begin position="474"/>
        <end position="488"/>
    </location>
</feature>
<protein>
    <submittedName>
        <fullName evidence="3">ABC transporter family substrate-binding protein</fullName>
    </submittedName>
</protein>
<dbReference type="Gene3D" id="3.90.76.10">
    <property type="entry name" value="Dipeptide-binding Protein, Domain 1"/>
    <property type="match status" value="1"/>
</dbReference>
<dbReference type="CDD" id="cd08501">
    <property type="entry name" value="PBP2_Lpqw"/>
    <property type="match status" value="1"/>
</dbReference>
<dbReference type="Gene3D" id="3.10.105.10">
    <property type="entry name" value="Dipeptide-binding Protein, Domain 3"/>
    <property type="match status" value="1"/>
</dbReference>
<reference evidence="3 4" key="1">
    <citation type="submission" date="2020-10" db="EMBL/GenBank/DDBJ databases">
        <title>Identification of Nocardia species via Next-generation sequencing and recognition of intraspecies genetic diversity.</title>
        <authorList>
            <person name="Li P."/>
            <person name="Li P."/>
            <person name="Lu B."/>
        </authorList>
    </citation>
    <scope>NUCLEOTIDE SEQUENCE [LARGE SCALE GENOMIC DNA]</scope>
    <source>
        <strain evidence="3 4">N-11</strain>
    </source>
</reference>
<feature type="region of interest" description="Disordered" evidence="1">
    <location>
        <begin position="473"/>
        <end position="495"/>
    </location>
</feature>
<feature type="domain" description="Solute-binding protein family 5" evidence="2">
    <location>
        <begin position="203"/>
        <end position="573"/>
    </location>
</feature>
<dbReference type="Pfam" id="PF00496">
    <property type="entry name" value="SBP_bac_5"/>
    <property type="match status" value="1"/>
</dbReference>
<evidence type="ECO:0000313" key="4">
    <source>
        <dbReference type="Proteomes" id="UP000807309"/>
    </source>
</evidence>
<evidence type="ECO:0000256" key="1">
    <source>
        <dbReference type="SAM" id="MobiDB-lite"/>
    </source>
</evidence>
<dbReference type="PANTHER" id="PTHR30290">
    <property type="entry name" value="PERIPLASMIC BINDING COMPONENT OF ABC TRANSPORTER"/>
    <property type="match status" value="1"/>
</dbReference>
<gene>
    <name evidence="3" type="ORF">IU470_14425</name>
</gene>
<dbReference type="PANTHER" id="PTHR30290:SF65">
    <property type="entry name" value="MONOACYL PHOSPHATIDYLINOSITOL TETRAMANNOSIDE-BINDING PROTEIN LPQW-RELATED"/>
    <property type="match status" value="1"/>
</dbReference>
<name>A0ABS0C9T5_9NOCA</name>
<dbReference type="InterPro" id="IPR039424">
    <property type="entry name" value="SBP_5"/>
</dbReference>
<dbReference type="SUPFAM" id="SSF53850">
    <property type="entry name" value="Periplasmic binding protein-like II"/>
    <property type="match status" value="1"/>
</dbReference>
<accession>A0ABS0C9T5</accession>
<evidence type="ECO:0000259" key="2">
    <source>
        <dbReference type="Pfam" id="PF00496"/>
    </source>
</evidence>
<comment type="caution">
    <text evidence="3">The sequence shown here is derived from an EMBL/GenBank/DDBJ whole genome shotgun (WGS) entry which is preliminary data.</text>
</comment>
<dbReference type="InterPro" id="IPR000914">
    <property type="entry name" value="SBP_5_dom"/>
</dbReference>
<sequence>MPPPVPWTPSPYILRSSARRSATPYCGRGGYAEYLPRFDTVRRATSSASCVLAVSSAAITARSRRFPRRRQESATGLDRTVEFPSVKVGAGKRAAWRTLLPAVAVLTLISSCAANPPPPIESTDSPKTTPVKPAETTVVVALDTIGTAFNPHLRSDQSPATSAIASLVLPSPFRPVLDPARPGATAWVPDSSLLISAEVIVQEPFTITYKLRNEASWSDGAPIAAEDFRYLWQEMISEPGVVDPAGYRLISDVNSSAGGKTVTVVMSQPYPGWRELFSDLLPSHLLKDAPGGFARGMNGQVNGVRVSGGPFGIRSADPGRDEMLLERNDRFWGTPAMPGQILLRRGGTTAQLAGSLRTGDVQMALVHGGVATQAQLGAIPSVRTAIMPQSRVLQLVLNGRKGELSDPRVRSGVLALLDPALLATVGAQTGNWVEPARAQVLAPSDPGYAPTAPPRPSAEEAFGLLAAAGYGRAPEPPPAISPTSPAPQPRTVGKDGKPLVVRIGAVDRDATALAVANTAADQLRSAGIDATVRSVAADELYGKELIEGTVDAIVGWEVAGSDPATVLASRYGCPPPALPGVTGPAQAIAEAAQRAPSNLSGVCDPALQPAIDEALRGGDVARVLAEAEPKLWAMATVLPIVQDNAVAASGPRVDGASLSGAIQVGVFGDASMWRRIP</sequence>
<dbReference type="Proteomes" id="UP000807309">
    <property type="component" value="Unassembled WGS sequence"/>
</dbReference>
<dbReference type="EMBL" id="JADLRE010000010">
    <property type="protein sequence ID" value="MBF6226292.1"/>
    <property type="molecule type" value="Genomic_DNA"/>
</dbReference>
<proteinExistence type="predicted"/>
<organism evidence="3 4">
    <name type="scientific">Nocardia abscessus</name>
    <dbReference type="NCBI Taxonomy" id="120957"/>
    <lineage>
        <taxon>Bacteria</taxon>
        <taxon>Bacillati</taxon>
        <taxon>Actinomycetota</taxon>
        <taxon>Actinomycetes</taxon>
        <taxon>Mycobacteriales</taxon>
        <taxon>Nocardiaceae</taxon>
        <taxon>Nocardia</taxon>
    </lineage>
</organism>
<keyword evidence="4" id="KW-1185">Reference proteome</keyword>